<feature type="transmembrane region" description="Helical" evidence="1">
    <location>
        <begin position="54"/>
        <end position="76"/>
    </location>
</feature>
<feature type="transmembrane region" description="Helical" evidence="1">
    <location>
        <begin position="131"/>
        <end position="151"/>
    </location>
</feature>
<evidence type="ECO:0000313" key="2">
    <source>
        <dbReference type="EMBL" id="GGO80043.1"/>
    </source>
</evidence>
<protein>
    <submittedName>
        <fullName evidence="2">Uncharacterized protein</fullName>
    </submittedName>
</protein>
<keyword evidence="3" id="KW-1185">Reference proteome</keyword>
<dbReference type="Proteomes" id="UP000599578">
    <property type="component" value="Unassembled WGS sequence"/>
</dbReference>
<dbReference type="AlphaFoldDB" id="A0A917ZBA0"/>
<evidence type="ECO:0000313" key="3">
    <source>
        <dbReference type="Proteomes" id="UP000599578"/>
    </source>
</evidence>
<keyword evidence="1" id="KW-1133">Transmembrane helix</keyword>
<gene>
    <name evidence="2" type="ORF">GCM10011348_15850</name>
</gene>
<name>A0A917ZBA0_9GAMM</name>
<feature type="transmembrane region" description="Helical" evidence="1">
    <location>
        <begin position="97"/>
        <end position="119"/>
    </location>
</feature>
<proteinExistence type="predicted"/>
<reference evidence="2 3" key="1">
    <citation type="journal article" date="2014" name="Int. J. Syst. Evol. Microbiol.">
        <title>Complete genome sequence of Corynebacterium casei LMG S-19264T (=DSM 44701T), isolated from a smear-ripened cheese.</title>
        <authorList>
            <consortium name="US DOE Joint Genome Institute (JGI-PGF)"/>
            <person name="Walter F."/>
            <person name="Albersmeier A."/>
            <person name="Kalinowski J."/>
            <person name="Ruckert C."/>
        </authorList>
    </citation>
    <scope>NUCLEOTIDE SEQUENCE [LARGE SCALE GENOMIC DNA]</scope>
    <source>
        <strain evidence="2 3">CGMCC 1.7286</strain>
    </source>
</reference>
<comment type="caution">
    <text evidence="2">The sequence shown here is derived from an EMBL/GenBank/DDBJ whole genome shotgun (WGS) entry which is preliminary data.</text>
</comment>
<accession>A0A917ZBA0</accession>
<keyword evidence="1" id="KW-0812">Transmembrane</keyword>
<evidence type="ECO:0000256" key="1">
    <source>
        <dbReference type="SAM" id="Phobius"/>
    </source>
</evidence>
<dbReference type="RefSeq" id="WP_188860037.1">
    <property type="nucleotide sequence ID" value="NZ_BMLT01000003.1"/>
</dbReference>
<dbReference type="EMBL" id="BMLT01000003">
    <property type="protein sequence ID" value="GGO80043.1"/>
    <property type="molecule type" value="Genomic_DNA"/>
</dbReference>
<sequence>MIQKSLAWLYNDFLYELILGFLLGGLPILLVHLFGDQELLLEIMRGLSPARPLLAYQFVAGLIAWGVIQYHAHTFLARDSDRDRRKRWGGVLSELPGAALGVLRTASGLLLTFSVLWLIDGPDRDNLINIASTFGTGLAGSATCAWAAGVLSKRHRASYMHGSSLRSE</sequence>
<organism evidence="2 3">
    <name type="scientific">Marinobacterium nitratireducens</name>
    <dbReference type="NCBI Taxonomy" id="518897"/>
    <lineage>
        <taxon>Bacteria</taxon>
        <taxon>Pseudomonadati</taxon>
        <taxon>Pseudomonadota</taxon>
        <taxon>Gammaproteobacteria</taxon>
        <taxon>Oceanospirillales</taxon>
        <taxon>Oceanospirillaceae</taxon>
        <taxon>Marinobacterium</taxon>
    </lineage>
</organism>
<keyword evidence="1" id="KW-0472">Membrane</keyword>
<feature type="transmembrane region" description="Helical" evidence="1">
    <location>
        <begin position="12"/>
        <end position="34"/>
    </location>
</feature>